<evidence type="ECO:0000256" key="2">
    <source>
        <dbReference type="SAM" id="MobiDB-lite"/>
    </source>
</evidence>
<evidence type="ECO:0000313" key="3">
    <source>
        <dbReference type="EMBL" id="EON69090.1"/>
    </source>
</evidence>
<feature type="coiled-coil region" evidence="1">
    <location>
        <begin position="23"/>
        <end position="57"/>
    </location>
</feature>
<feature type="region of interest" description="Disordered" evidence="2">
    <location>
        <begin position="1"/>
        <end position="22"/>
    </location>
</feature>
<dbReference type="HOGENOM" id="CLU_2170931_0_0_1"/>
<organism evidence="3 4">
    <name type="scientific">Coniosporium apollinis (strain CBS 100218)</name>
    <name type="common">Rock-inhabiting black yeast</name>
    <dbReference type="NCBI Taxonomy" id="1168221"/>
    <lineage>
        <taxon>Eukaryota</taxon>
        <taxon>Fungi</taxon>
        <taxon>Dikarya</taxon>
        <taxon>Ascomycota</taxon>
        <taxon>Pezizomycotina</taxon>
        <taxon>Dothideomycetes</taxon>
        <taxon>Dothideomycetes incertae sedis</taxon>
        <taxon>Coniosporium</taxon>
    </lineage>
</organism>
<name>R7Z4K4_CONA1</name>
<evidence type="ECO:0000313" key="4">
    <source>
        <dbReference type="Proteomes" id="UP000016924"/>
    </source>
</evidence>
<protein>
    <submittedName>
        <fullName evidence="3">Uncharacterized protein</fullName>
    </submittedName>
</protein>
<accession>R7Z4K4</accession>
<dbReference type="EMBL" id="JH767606">
    <property type="protein sequence ID" value="EON69090.1"/>
    <property type="molecule type" value="Genomic_DNA"/>
</dbReference>
<proteinExistence type="predicted"/>
<sequence length="110" mass="12540">MSSSKPPFKLTPLDKGWDDDDDDAALEREVRTLRAKNEEAAAKNRDVEWQRKQLEQRLMDMLLTTDSFLHAAKQALQSQASAQSCLVEWIEKFKEVVKKGASMEDKESVA</sequence>
<gene>
    <name evidence="3" type="ORF">W97_08403</name>
</gene>
<dbReference type="AlphaFoldDB" id="R7Z4K4"/>
<keyword evidence="4" id="KW-1185">Reference proteome</keyword>
<dbReference type="Proteomes" id="UP000016924">
    <property type="component" value="Unassembled WGS sequence"/>
</dbReference>
<reference evidence="4" key="1">
    <citation type="submission" date="2012-06" db="EMBL/GenBank/DDBJ databases">
        <title>The genome sequence of Coniosporium apollinis CBS 100218.</title>
        <authorList>
            <consortium name="The Broad Institute Genome Sequencing Platform"/>
            <person name="Cuomo C."/>
            <person name="Gorbushina A."/>
            <person name="Noack S."/>
            <person name="Walker B."/>
            <person name="Young S.K."/>
            <person name="Zeng Q."/>
            <person name="Gargeya S."/>
            <person name="Fitzgerald M."/>
            <person name="Haas B."/>
            <person name="Abouelleil A."/>
            <person name="Alvarado L."/>
            <person name="Arachchi H.M."/>
            <person name="Berlin A.M."/>
            <person name="Chapman S.B."/>
            <person name="Goldberg J."/>
            <person name="Griggs A."/>
            <person name="Gujja S."/>
            <person name="Hansen M."/>
            <person name="Howarth C."/>
            <person name="Imamovic A."/>
            <person name="Larimer J."/>
            <person name="McCowan C."/>
            <person name="Montmayeur A."/>
            <person name="Murphy C."/>
            <person name="Neiman D."/>
            <person name="Pearson M."/>
            <person name="Priest M."/>
            <person name="Roberts A."/>
            <person name="Saif S."/>
            <person name="Shea T."/>
            <person name="Sisk P."/>
            <person name="Sykes S."/>
            <person name="Wortman J."/>
            <person name="Nusbaum C."/>
            <person name="Birren B."/>
        </authorList>
    </citation>
    <scope>NUCLEOTIDE SEQUENCE [LARGE SCALE GENOMIC DNA]</scope>
    <source>
        <strain evidence="4">CBS 100218</strain>
    </source>
</reference>
<dbReference type="GeneID" id="19905714"/>
<dbReference type="RefSeq" id="XP_007784407.1">
    <property type="nucleotide sequence ID" value="XM_007786217.1"/>
</dbReference>
<keyword evidence="1" id="KW-0175">Coiled coil</keyword>
<evidence type="ECO:0000256" key="1">
    <source>
        <dbReference type="SAM" id="Coils"/>
    </source>
</evidence>